<proteinExistence type="predicted"/>
<dbReference type="OrthoDB" id="8939548at2759"/>
<comment type="caution">
    <text evidence="1">The sequence shown here is derived from an EMBL/GenBank/DDBJ whole genome shotgun (WGS) entry which is preliminary data.</text>
</comment>
<dbReference type="AlphaFoldDB" id="A0A8J4XRJ5"/>
<keyword evidence="2" id="KW-1185">Reference proteome</keyword>
<evidence type="ECO:0000313" key="1">
    <source>
        <dbReference type="EMBL" id="KAG0712693.1"/>
    </source>
</evidence>
<gene>
    <name evidence="1" type="ORF">GWK47_017885</name>
</gene>
<dbReference type="Proteomes" id="UP000770661">
    <property type="component" value="Unassembled WGS sequence"/>
</dbReference>
<protein>
    <submittedName>
        <fullName evidence="1">Uncharacterized protein</fullName>
    </submittedName>
</protein>
<dbReference type="EMBL" id="JACEEZ010022201">
    <property type="protein sequence ID" value="KAG0712693.1"/>
    <property type="molecule type" value="Genomic_DNA"/>
</dbReference>
<reference evidence="1" key="1">
    <citation type="submission" date="2020-07" db="EMBL/GenBank/DDBJ databases">
        <title>The High-quality genome of the commercially important snow crab, Chionoecetes opilio.</title>
        <authorList>
            <person name="Jeong J.-H."/>
            <person name="Ryu S."/>
        </authorList>
    </citation>
    <scope>NUCLEOTIDE SEQUENCE</scope>
    <source>
        <strain evidence="1">MADBK_172401_WGS</strain>
        <tissue evidence="1">Digestive gland</tissue>
    </source>
</reference>
<name>A0A8J4XRJ5_CHIOP</name>
<accession>A0A8J4XRJ5</accession>
<evidence type="ECO:0000313" key="2">
    <source>
        <dbReference type="Proteomes" id="UP000770661"/>
    </source>
</evidence>
<sequence>MANLEIRVHRASRVFRDLWDPQDPPGEWVNLARMATLVNQDPQDPAVTQERTVIKVLSVRPVPQAVQEREDLRVPLVLGASKVSLACQVSRVPVARTESLAYRVRGVLLAVWVCGASEGSRESVGLRVLLENPANVEREDGQALMAPQVLPAPLDRKDILDLPVLWGCQEVVAPMACREGKVNVALLDPLEEKVLQVARVTRVLRE</sequence>
<organism evidence="1 2">
    <name type="scientific">Chionoecetes opilio</name>
    <name type="common">Atlantic snow crab</name>
    <name type="synonym">Cancer opilio</name>
    <dbReference type="NCBI Taxonomy" id="41210"/>
    <lineage>
        <taxon>Eukaryota</taxon>
        <taxon>Metazoa</taxon>
        <taxon>Ecdysozoa</taxon>
        <taxon>Arthropoda</taxon>
        <taxon>Crustacea</taxon>
        <taxon>Multicrustacea</taxon>
        <taxon>Malacostraca</taxon>
        <taxon>Eumalacostraca</taxon>
        <taxon>Eucarida</taxon>
        <taxon>Decapoda</taxon>
        <taxon>Pleocyemata</taxon>
        <taxon>Brachyura</taxon>
        <taxon>Eubrachyura</taxon>
        <taxon>Majoidea</taxon>
        <taxon>Majidae</taxon>
        <taxon>Chionoecetes</taxon>
    </lineage>
</organism>